<dbReference type="AlphaFoldDB" id="A0AAJ1VPM1"/>
<sequence length="80" mass="9314">MVETLEKDGHRIDRASQVMLRALNGDEEWVRGQTLREAADLSQNGQVFYRMEEHLLPTGLAQEAARRERNGHVEPRQFRL</sequence>
<evidence type="ECO:0000313" key="1">
    <source>
        <dbReference type="EMBL" id="MDN4015169.1"/>
    </source>
</evidence>
<accession>A0AAJ1VPM1</accession>
<comment type="caution">
    <text evidence="1">The sequence shown here is derived from an EMBL/GenBank/DDBJ whole genome shotgun (WGS) entry which is preliminary data.</text>
</comment>
<gene>
    <name evidence="1" type="ORF">QX233_22230</name>
</gene>
<dbReference type="Proteomes" id="UP001225933">
    <property type="component" value="Unassembled WGS sequence"/>
</dbReference>
<dbReference type="RefSeq" id="WP_290343711.1">
    <property type="nucleotide sequence ID" value="NZ_JAUHGV010000093.1"/>
</dbReference>
<dbReference type="EMBL" id="JAUHGV010000093">
    <property type="protein sequence ID" value="MDN4015169.1"/>
    <property type="molecule type" value="Genomic_DNA"/>
</dbReference>
<feature type="non-terminal residue" evidence="1">
    <location>
        <position position="80"/>
    </location>
</feature>
<evidence type="ECO:0000313" key="2">
    <source>
        <dbReference type="Proteomes" id="UP001225933"/>
    </source>
</evidence>
<reference evidence="1" key="1">
    <citation type="submission" date="2023-06" db="EMBL/GenBank/DDBJ databases">
        <title>Two Chryseobacterium gambrini strains from China.</title>
        <authorList>
            <person name="Zeng J."/>
            <person name="Wu Y."/>
        </authorList>
    </citation>
    <scope>NUCLEOTIDE SEQUENCE</scope>
    <source>
        <strain evidence="1">SQ219</strain>
    </source>
</reference>
<protein>
    <submittedName>
        <fullName evidence="1">Uncharacterized protein</fullName>
    </submittedName>
</protein>
<proteinExistence type="predicted"/>
<organism evidence="1 2">
    <name type="scientific">Chryseobacterium gambrini</name>
    <dbReference type="NCBI Taxonomy" id="373672"/>
    <lineage>
        <taxon>Bacteria</taxon>
        <taxon>Pseudomonadati</taxon>
        <taxon>Bacteroidota</taxon>
        <taxon>Flavobacteriia</taxon>
        <taxon>Flavobacteriales</taxon>
        <taxon>Weeksellaceae</taxon>
        <taxon>Chryseobacterium group</taxon>
        <taxon>Chryseobacterium</taxon>
    </lineage>
</organism>
<name>A0AAJ1VPM1_9FLAO</name>